<protein>
    <recommendedName>
        <fullName evidence="6">Adenylate kinase</fullName>
        <ecNumber evidence="6">2.7.4.3</ecNumber>
    </recommendedName>
</protein>
<dbReference type="InterPro" id="IPR000850">
    <property type="entry name" value="Adenylat/UMP-CMP_kin"/>
</dbReference>
<evidence type="ECO:0000256" key="3">
    <source>
        <dbReference type="ARBA" id="ARBA00022741"/>
    </source>
</evidence>
<proteinExistence type="inferred from homology"/>
<feature type="compositionally biased region" description="Basic residues" evidence="7">
    <location>
        <begin position="179"/>
        <end position="352"/>
    </location>
</feature>
<dbReference type="UniPathway" id="UPA00588">
    <property type="reaction ID" value="UER00649"/>
</dbReference>
<evidence type="ECO:0000256" key="7">
    <source>
        <dbReference type="SAM" id="MobiDB-lite"/>
    </source>
</evidence>
<dbReference type="PANTHER" id="PTHR23359">
    <property type="entry name" value="NUCLEOTIDE KINASE"/>
    <property type="match status" value="1"/>
</dbReference>
<dbReference type="EC" id="2.7.4.3" evidence="6"/>
<accession>A0A831RNF3</accession>
<dbReference type="InterPro" id="IPR036193">
    <property type="entry name" value="ADK_active_lid_dom_sf"/>
</dbReference>
<keyword evidence="6" id="KW-0067">ATP-binding</keyword>
<dbReference type="Gene3D" id="3.40.50.300">
    <property type="entry name" value="P-loop containing nucleotide triphosphate hydrolases"/>
    <property type="match status" value="1"/>
</dbReference>
<feature type="region of interest" description="Disordered" evidence="7">
    <location>
        <begin position="157"/>
        <end position="352"/>
    </location>
</feature>
<dbReference type="EMBL" id="DRKP01000160">
    <property type="protein sequence ID" value="HEB97277.1"/>
    <property type="molecule type" value="Genomic_DNA"/>
</dbReference>
<dbReference type="Pfam" id="PF00406">
    <property type="entry name" value="ADK"/>
    <property type="match status" value="1"/>
</dbReference>
<dbReference type="PRINTS" id="PR00094">
    <property type="entry name" value="ADENYLTKNASE"/>
</dbReference>
<keyword evidence="3 6" id="KW-0547">Nucleotide-binding</keyword>
<comment type="similarity">
    <text evidence="5">Belongs to the adenylate kinase family.</text>
</comment>
<evidence type="ECO:0000313" key="9">
    <source>
        <dbReference type="EMBL" id="HEB97277.1"/>
    </source>
</evidence>
<evidence type="ECO:0000259" key="8">
    <source>
        <dbReference type="Pfam" id="PF05191"/>
    </source>
</evidence>
<dbReference type="AlphaFoldDB" id="A0A831RNF3"/>
<evidence type="ECO:0000256" key="2">
    <source>
        <dbReference type="ARBA" id="ARBA00022727"/>
    </source>
</evidence>
<evidence type="ECO:0000256" key="6">
    <source>
        <dbReference type="RuleBase" id="RU003331"/>
    </source>
</evidence>
<reference evidence="9" key="1">
    <citation type="journal article" date="2020" name="mSystems">
        <title>Genome- and Community-Level Interaction Insights into Carbon Utilization and Element Cycling Functions of Hydrothermarchaeota in Hydrothermal Sediment.</title>
        <authorList>
            <person name="Zhou Z."/>
            <person name="Liu Y."/>
            <person name="Xu W."/>
            <person name="Pan J."/>
            <person name="Luo Z.H."/>
            <person name="Li M."/>
        </authorList>
    </citation>
    <scope>NUCLEOTIDE SEQUENCE [LARGE SCALE GENOMIC DNA]</scope>
    <source>
        <strain evidence="9">HyVt-443</strain>
    </source>
</reference>
<comment type="caution">
    <text evidence="9">The sequence shown here is derived from an EMBL/GenBank/DDBJ whole genome shotgun (WGS) entry which is preliminary data.</text>
</comment>
<feature type="non-terminal residue" evidence="9">
    <location>
        <position position="1"/>
    </location>
</feature>
<evidence type="ECO:0000256" key="5">
    <source>
        <dbReference type="RuleBase" id="RU003330"/>
    </source>
</evidence>
<comment type="catalytic activity">
    <reaction evidence="6">
        <text>AMP + ATP = 2 ADP</text>
        <dbReference type="Rhea" id="RHEA:12973"/>
        <dbReference type="ChEBI" id="CHEBI:30616"/>
        <dbReference type="ChEBI" id="CHEBI:456215"/>
        <dbReference type="ChEBI" id="CHEBI:456216"/>
        <dbReference type="EC" id="2.7.4.3"/>
    </reaction>
</comment>
<dbReference type="GO" id="GO:0044209">
    <property type="term" value="P:AMP salvage"/>
    <property type="evidence" value="ECO:0007669"/>
    <property type="project" value="UniProtKB-UniPathway"/>
</dbReference>
<dbReference type="Proteomes" id="UP000886251">
    <property type="component" value="Unassembled WGS sequence"/>
</dbReference>
<comment type="subcellular location">
    <subcellularLocation>
        <location evidence="6">Cytoplasm</location>
    </subcellularLocation>
</comment>
<name>A0A831RNF3_9GAMM</name>
<dbReference type="GO" id="GO:0004017">
    <property type="term" value="F:AMP kinase activity"/>
    <property type="evidence" value="ECO:0007669"/>
    <property type="project" value="UniProtKB-EC"/>
</dbReference>
<keyword evidence="2" id="KW-0545">Nucleotide biosynthesis</keyword>
<keyword evidence="1 5" id="KW-0808">Transferase</keyword>
<dbReference type="GO" id="GO:0005737">
    <property type="term" value="C:cytoplasm"/>
    <property type="evidence" value="ECO:0007669"/>
    <property type="project" value="UniProtKB-SubCell"/>
</dbReference>
<feature type="domain" description="Adenylate kinase active site lid" evidence="8">
    <location>
        <begin position="65"/>
        <end position="100"/>
    </location>
</feature>
<evidence type="ECO:0000256" key="1">
    <source>
        <dbReference type="ARBA" id="ARBA00022679"/>
    </source>
</evidence>
<dbReference type="InterPro" id="IPR007862">
    <property type="entry name" value="Adenylate_kinase_lid-dom"/>
</dbReference>
<dbReference type="SUPFAM" id="SSF57774">
    <property type="entry name" value="Microbial and mitochondrial ADK, insert 'zinc finger' domain"/>
    <property type="match status" value="1"/>
</dbReference>
<sequence length="352" mass="37910">LILQVLKQRLRQPDTRDGFLLVGFPRTTAQALLLDELLDRLGQPLDLVLLLEGDADHFMERLEGRRICRSCGAAYNIFSNPPRVEGVCDICGSRIRQRGDDNEDTIANRMRVYEQQTASLIQYYKLHGKLHLIDADASEKQVFGRLCNVLEEYSRTPDQGRAEGTAALKSSRTGAAAVKAKKTAPKKATPKRAAPKKTAPKKATPKKAAPKKAAPKKTTPKKAAPKKAAPKKAAPKKAAPKKAAPKKAAPKKAAPKKAAPKKAAPKKAAPKKAAPKKAAPKKAAPKKAAPKKAVPKKAAPKKAAPKKAAPKKATPKKATPKKAAQKKKAAPKKTPRKQAAPRKKRAVAARKR</sequence>
<dbReference type="HAMAP" id="MF_00235">
    <property type="entry name" value="Adenylate_kinase_Adk"/>
    <property type="match status" value="1"/>
</dbReference>
<dbReference type="InterPro" id="IPR027417">
    <property type="entry name" value="P-loop_NTPase"/>
</dbReference>
<dbReference type="CDD" id="cd01428">
    <property type="entry name" value="ADK"/>
    <property type="match status" value="1"/>
</dbReference>
<dbReference type="SUPFAM" id="SSF52540">
    <property type="entry name" value="P-loop containing nucleoside triphosphate hydrolases"/>
    <property type="match status" value="1"/>
</dbReference>
<evidence type="ECO:0000256" key="4">
    <source>
        <dbReference type="ARBA" id="ARBA00022777"/>
    </source>
</evidence>
<comment type="subunit">
    <text evidence="6">Monomer.</text>
</comment>
<keyword evidence="4 5" id="KW-0418">Kinase</keyword>
<organism evidence="9">
    <name type="scientific">Sedimenticola thiotaurini</name>
    <dbReference type="NCBI Taxonomy" id="1543721"/>
    <lineage>
        <taxon>Bacteria</taxon>
        <taxon>Pseudomonadati</taxon>
        <taxon>Pseudomonadota</taxon>
        <taxon>Gammaproteobacteria</taxon>
        <taxon>Chromatiales</taxon>
        <taxon>Sedimenticolaceae</taxon>
        <taxon>Sedimenticola</taxon>
    </lineage>
</organism>
<dbReference type="GO" id="GO:0005524">
    <property type="term" value="F:ATP binding"/>
    <property type="evidence" value="ECO:0007669"/>
    <property type="project" value="UniProtKB-KW"/>
</dbReference>
<dbReference type="Pfam" id="PF05191">
    <property type="entry name" value="ADK_lid"/>
    <property type="match status" value="1"/>
</dbReference>
<gene>
    <name evidence="9" type="ORF">ENI96_12725</name>
</gene>